<feature type="compositionally biased region" description="Polar residues" evidence="1">
    <location>
        <begin position="174"/>
        <end position="189"/>
    </location>
</feature>
<gene>
    <name evidence="2" type="ORF">MFIFM68171_10721</name>
</gene>
<protein>
    <submittedName>
        <fullName evidence="2">Uncharacterized protein</fullName>
    </submittedName>
</protein>
<feature type="compositionally biased region" description="Polar residues" evidence="1">
    <location>
        <begin position="361"/>
        <end position="370"/>
    </location>
</feature>
<dbReference type="EMBL" id="BAAFSV010000006">
    <property type="protein sequence ID" value="GAB1320511.1"/>
    <property type="molecule type" value="Genomic_DNA"/>
</dbReference>
<comment type="caution">
    <text evidence="2">The sequence shown here is derived from an EMBL/GenBank/DDBJ whole genome shotgun (WGS) entry which is preliminary data.</text>
</comment>
<evidence type="ECO:0000313" key="2">
    <source>
        <dbReference type="EMBL" id="GAB1320511.1"/>
    </source>
</evidence>
<feature type="compositionally biased region" description="Polar residues" evidence="1">
    <location>
        <begin position="99"/>
        <end position="109"/>
    </location>
</feature>
<dbReference type="RefSeq" id="XP_070922241.1">
    <property type="nucleotide sequence ID" value="XM_071066140.1"/>
</dbReference>
<evidence type="ECO:0000313" key="3">
    <source>
        <dbReference type="Proteomes" id="UP001628179"/>
    </source>
</evidence>
<proteinExistence type="predicted"/>
<name>A0ABQ0GRZ5_9PEZI</name>
<feature type="region of interest" description="Disordered" evidence="1">
    <location>
        <begin position="165"/>
        <end position="205"/>
    </location>
</feature>
<evidence type="ECO:0000256" key="1">
    <source>
        <dbReference type="SAM" id="MobiDB-lite"/>
    </source>
</evidence>
<accession>A0ABQ0GRZ5</accession>
<sequence>MTPDGFDHQLIPGVLDVSDADSLFGGADDVTDLASISTAVTPVGSSPWTTCGPGPSWPLQPQLTLPQLSLPQRNLPVSALPAAPDPLGASFLSHPDGHTSGSLVVSNQFPGHGTPDTGPTQELSPDETTLDTVFEQEWELMIGNGHPVNPCTASQERQAAPEADFGGHDLLRAPNNQPGDAQTESQQRATEQDDSFIPPSRIPGFRYAKSQTNVHNRVRRRVDQNQQQAEELSRYVTLNRRINFNDLYNQLELGIPEGKRLRNKIKEQLKVPPFRGLVEQASSGSLETKLALIRASFYMLVFEGWGSDWFGIGCQTAQSRTLFWPTDSSILLVGFVSLLYKVLSNQKTAYAASTLRREPRPQSSGTDSTRSPSLPLPPMLPLGESSVTSPDTPDLANNQLHFTSLAKNTTTAKKRKHAESVMGVGRNEPVLEVKVPRNANLTYNVYVRDLADGSELTPGTTCRHVDMMERGAFSYLSSFFKAEGHTPAITIQTPFQLKEIENDEDWDHAVLSVYNVRRSGGVVVVDVWV</sequence>
<organism evidence="2 3">
    <name type="scientific">Madurella fahalii</name>
    <dbReference type="NCBI Taxonomy" id="1157608"/>
    <lineage>
        <taxon>Eukaryota</taxon>
        <taxon>Fungi</taxon>
        <taxon>Dikarya</taxon>
        <taxon>Ascomycota</taxon>
        <taxon>Pezizomycotina</taxon>
        <taxon>Sordariomycetes</taxon>
        <taxon>Sordariomycetidae</taxon>
        <taxon>Sordariales</taxon>
        <taxon>Sordariales incertae sedis</taxon>
        <taxon>Madurella</taxon>
    </lineage>
</organism>
<dbReference type="GeneID" id="98181463"/>
<feature type="region of interest" description="Disordered" evidence="1">
    <location>
        <begin position="88"/>
        <end position="126"/>
    </location>
</feature>
<keyword evidence="3" id="KW-1185">Reference proteome</keyword>
<feature type="region of interest" description="Disordered" evidence="1">
    <location>
        <begin position="353"/>
        <end position="394"/>
    </location>
</feature>
<dbReference type="Proteomes" id="UP001628179">
    <property type="component" value="Unassembled WGS sequence"/>
</dbReference>
<reference evidence="2 3" key="1">
    <citation type="submission" date="2024-09" db="EMBL/GenBank/DDBJ databases">
        <title>Itraconazole resistance in Madurella fahalii resulting from another homologue of gene encoding cytochrome P450 14-alpha sterol demethylase (CYP51).</title>
        <authorList>
            <person name="Yoshioka I."/>
            <person name="Fahal A.H."/>
            <person name="Kaneko S."/>
            <person name="Yaguchi T."/>
        </authorList>
    </citation>
    <scope>NUCLEOTIDE SEQUENCE [LARGE SCALE GENOMIC DNA]</scope>
    <source>
        <strain evidence="2 3">IFM 68171</strain>
    </source>
</reference>